<dbReference type="Proteomes" id="UP000806522">
    <property type="component" value="Unassembled WGS sequence"/>
</dbReference>
<dbReference type="Pfam" id="PF01757">
    <property type="entry name" value="Acyl_transf_3"/>
    <property type="match status" value="1"/>
</dbReference>
<comment type="caution">
    <text evidence="3">The sequence shown here is derived from an EMBL/GenBank/DDBJ whole genome shotgun (WGS) entry which is preliminary data.</text>
</comment>
<sequence length="333" mass="38476">MIMNKIQLMGGVRIDAIDILKFLAALLITNSHMNGLYPPKFEALATGGALGDSCFFFCSGFLLIQSRGGDFFNWYKRRVNRIFPTLFAIAIVSIVAFGKNPAFKSVILSENAWFVQAILVFYAAFWFVKRFLSDKMWGVITAVGIISLIWFAFFWDKSVSVFMVGTYLRWPLFFCVMLIGAITAKNYRQGIQHKLMISFLFFILLMGLFYGYQILEKKKMMLCNYEIVIAPILFLAVYELFWICSNERVVSFYRKKGIYAVVFFISSLCFEIYLSQHYLFPIGKSLIRLFPLNIIICFVLIVGVAYIVKVLGNFISQTFKSDNYEWKKMVKIP</sequence>
<keyword evidence="1" id="KW-0472">Membrane</keyword>
<accession>A0A9D5P0Y6</accession>
<feature type="transmembrane region" description="Helical" evidence="1">
    <location>
        <begin position="43"/>
        <end position="62"/>
    </location>
</feature>
<feature type="transmembrane region" description="Helical" evidence="1">
    <location>
        <begin position="167"/>
        <end position="184"/>
    </location>
</feature>
<feature type="transmembrane region" description="Helical" evidence="1">
    <location>
        <begin position="111"/>
        <end position="129"/>
    </location>
</feature>
<feature type="transmembrane region" description="Helical" evidence="1">
    <location>
        <begin position="227"/>
        <end position="245"/>
    </location>
</feature>
<feature type="transmembrane region" description="Helical" evidence="1">
    <location>
        <begin position="82"/>
        <end position="99"/>
    </location>
</feature>
<keyword evidence="1" id="KW-0812">Transmembrane</keyword>
<feature type="transmembrane region" description="Helical" evidence="1">
    <location>
        <begin position="286"/>
        <end position="308"/>
    </location>
</feature>
<feature type="transmembrane region" description="Helical" evidence="1">
    <location>
        <begin position="136"/>
        <end position="155"/>
    </location>
</feature>
<reference evidence="3" key="1">
    <citation type="submission" date="2019-04" db="EMBL/GenBank/DDBJ databases">
        <title>Evolution of Biomass-Degrading Anaerobic Consortia Revealed by Metagenomics.</title>
        <authorList>
            <person name="Peng X."/>
        </authorList>
    </citation>
    <scope>NUCLEOTIDE SEQUENCE</scope>
    <source>
        <strain evidence="3">SIG140</strain>
    </source>
</reference>
<keyword evidence="1" id="KW-1133">Transmembrane helix</keyword>
<evidence type="ECO:0000256" key="1">
    <source>
        <dbReference type="SAM" id="Phobius"/>
    </source>
</evidence>
<dbReference type="GO" id="GO:0016747">
    <property type="term" value="F:acyltransferase activity, transferring groups other than amino-acyl groups"/>
    <property type="evidence" value="ECO:0007669"/>
    <property type="project" value="InterPro"/>
</dbReference>
<evidence type="ECO:0000313" key="3">
    <source>
        <dbReference type="EMBL" id="MBE6270427.1"/>
    </source>
</evidence>
<name>A0A9D5P0Y6_XYLRU</name>
<dbReference type="InterPro" id="IPR002656">
    <property type="entry name" value="Acyl_transf_3_dom"/>
</dbReference>
<feature type="transmembrane region" description="Helical" evidence="1">
    <location>
        <begin position="12"/>
        <end position="31"/>
    </location>
</feature>
<feature type="domain" description="Acyltransferase 3" evidence="2">
    <location>
        <begin position="15"/>
        <end position="308"/>
    </location>
</feature>
<keyword evidence="3" id="KW-0808">Transferase</keyword>
<dbReference type="EMBL" id="SUYC01000005">
    <property type="protein sequence ID" value="MBE6270427.1"/>
    <property type="molecule type" value="Genomic_DNA"/>
</dbReference>
<organism evidence="3 4">
    <name type="scientific">Xylanibacter ruminicola</name>
    <name type="common">Prevotella ruminicola</name>
    <dbReference type="NCBI Taxonomy" id="839"/>
    <lineage>
        <taxon>Bacteria</taxon>
        <taxon>Pseudomonadati</taxon>
        <taxon>Bacteroidota</taxon>
        <taxon>Bacteroidia</taxon>
        <taxon>Bacteroidales</taxon>
        <taxon>Prevotellaceae</taxon>
        <taxon>Xylanibacter</taxon>
    </lineage>
</organism>
<dbReference type="AlphaFoldDB" id="A0A9D5P0Y6"/>
<evidence type="ECO:0000313" key="4">
    <source>
        <dbReference type="Proteomes" id="UP000806522"/>
    </source>
</evidence>
<proteinExistence type="predicted"/>
<keyword evidence="3" id="KW-0012">Acyltransferase</keyword>
<protein>
    <submittedName>
        <fullName evidence="3">Acyltransferase</fullName>
    </submittedName>
</protein>
<feature type="transmembrane region" description="Helical" evidence="1">
    <location>
        <begin position="257"/>
        <end position="274"/>
    </location>
</feature>
<gene>
    <name evidence="3" type="ORF">E7101_05685</name>
</gene>
<feature type="transmembrane region" description="Helical" evidence="1">
    <location>
        <begin position="196"/>
        <end position="215"/>
    </location>
</feature>
<evidence type="ECO:0000259" key="2">
    <source>
        <dbReference type="Pfam" id="PF01757"/>
    </source>
</evidence>